<organism evidence="5 6">
    <name type="scientific">Symbiodinium microadriaticum</name>
    <name type="common">Dinoflagellate</name>
    <name type="synonym">Zooxanthella microadriatica</name>
    <dbReference type="NCBI Taxonomy" id="2951"/>
    <lineage>
        <taxon>Eukaryota</taxon>
        <taxon>Sar</taxon>
        <taxon>Alveolata</taxon>
        <taxon>Dinophyceae</taxon>
        <taxon>Suessiales</taxon>
        <taxon>Symbiodiniaceae</taxon>
        <taxon>Symbiodinium</taxon>
    </lineage>
</organism>
<comment type="caution">
    <text evidence="5">The sequence shown here is derived from an EMBL/GenBank/DDBJ whole genome shotgun (WGS) entry which is preliminary data.</text>
</comment>
<evidence type="ECO:0000313" key="5">
    <source>
        <dbReference type="EMBL" id="OLP91359.1"/>
    </source>
</evidence>
<feature type="region of interest" description="Disordered" evidence="3">
    <location>
        <begin position="223"/>
        <end position="272"/>
    </location>
</feature>
<dbReference type="OrthoDB" id="5835829at2759"/>
<keyword evidence="4" id="KW-0472">Membrane</keyword>
<dbReference type="GO" id="GO:0008194">
    <property type="term" value="F:UDP-glycosyltransferase activity"/>
    <property type="evidence" value="ECO:0007669"/>
    <property type="project" value="InterPro"/>
</dbReference>
<evidence type="ECO:0000256" key="4">
    <source>
        <dbReference type="SAM" id="Phobius"/>
    </source>
</evidence>
<dbReference type="Proteomes" id="UP000186817">
    <property type="component" value="Unassembled WGS sequence"/>
</dbReference>
<dbReference type="PANTHER" id="PTHR48043">
    <property type="entry name" value="EG:EG0003.4 PROTEIN-RELATED"/>
    <property type="match status" value="1"/>
</dbReference>
<dbReference type="EMBL" id="LSRX01000668">
    <property type="protein sequence ID" value="OLP91359.1"/>
    <property type="molecule type" value="Genomic_DNA"/>
</dbReference>
<keyword evidence="1" id="KW-0328">Glycosyltransferase</keyword>
<dbReference type="CDD" id="cd03784">
    <property type="entry name" value="GT1_Gtf-like"/>
    <property type="match status" value="2"/>
</dbReference>
<sequence length="1292" mass="141467">MCLSKTITSEAFRAKVWKRDYLARAAPPCMHRCSDSSSPCREPMALPSEEEVQDFLEANDVDSRAAADLRDCPGEVQRKVLARGDLHSARNPSAALLARIRDARSAASQPPAEGASPSASLEVEEFIRHNKVDESAADSLRGCSPSVQHAVLARGELKTARNPSSALLSRIRDAKNGVQGGPTGGQVAPPQAYGYAYGYPMPGYPYGMPYGFYGYGAGYPNMSGRSESRSRSRRHRKGRKRSSSSETSSSSASEAERRKRKKKAKAKKRKRSSAMAAEKFDFLIVGVPLSPLHNCISIGQELCLRGHNVTVLSFAERGRQKVAKYAPKCKLNYISLGELPVSDDKEDELVRHMLTSNSTLLQISFMAQNLLTPYFNQLREGVSRVLKSGQVRPSFALLGLPFGGAGRELQAQGIDFAVNVPTILVPPVCPWASSFIPPPFYLANPHNMTFLDRLLVIGGNSLLNFGRHLAVLAGFQFSFMPDLSPDLWRGRLAFVNSIPGFDYPQLLPPLVQYTGPVVDVKKMEPFPEEVESWLEAVPEGMPVVYVSYGTMVRLTPERVAATLRTLTSAEHFTLWALPKAQQVGLPETLPSSVMIHHWIPTARTLAHPKVKAFVSHCGGNSAVESMAMGKPLIGYPQFGDQMGVCQRIADAGAGITGPQGGWVQAEDVHHVLSQPRYAMRAQTMSRLLEKFGGTSRAADLLELAAAGDLAVLKTPLEGSSSSGFFMSGYDLVIYAQLLAFFVFFTCMRCCSCRRRAGARTDEKQKTQFTCNDVDDADTEVVMLVKPDDKLSSKVSFFRAMAAEKFDFLIVGVPLSPLHNCISIGQELCLRGHNVTVLSFAERGRQKVAKYAPKCKLNYISLGELPVSDDKEDELVRHMLTSNSTLLQISFMAQNLLTPYFNQLREGVSRVLKSGQVRPSFALLGLPFGGAGRELQAQGIDFAVNVPTILVPPVCPWASSFIPPPFYLANPHNMTFLDRLLVIGGNSLLNFGRHLAVLAGFQFSFMPDLSPDLWRGRLAFVNSIPGFDYPQLLPPLVQYTGPVVDVKKMEPFPEEVESWLEAVPEGMPVVYVSYGTMVRLTPERVAATLRTLTSAEHFTLWALPKAQQVGLPETLPSSVMIHHWIPTARTLAHPKVKAFVSHCGGNSAVESMAMGKPLIGYPQFGDQMGVCQRIADAGAGITGPQGGWVQAEDVHHVLSQPRYAMRAQTMSRLLEKFGGTSRAADLLELAAAGDLAVLKTPLEGSSSSGFFMSGYDLVIYAQLLAFFVFFTCMRCCSCRRRAGARTDEKQKTQ</sequence>
<protein>
    <submittedName>
        <fullName evidence="5">UDP-glucuronosyltransferase 1-1</fullName>
    </submittedName>
</protein>
<feature type="compositionally biased region" description="Basic residues" evidence="3">
    <location>
        <begin position="258"/>
        <end position="272"/>
    </location>
</feature>
<gene>
    <name evidence="5" type="primary">Ugt1a1</name>
    <name evidence="5" type="ORF">AK812_SmicGene26951</name>
</gene>
<dbReference type="PANTHER" id="PTHR48043:SF145">
    <property type="entry name" value="FI06409P-RELATED"/>
    <property type="match status" value="1"/>
</dbReference>
<keyword evidence="4" id="KW-1133">Transmembrane helix</keyword>
<dbReference type="InterPro" id="IPR050271">
    <property type="entry name" value="UDP-glycosyltransferase"/>
</dbReference>
<dbReference type="Pfam" id="PF00201">
    <property type="entry name" value="UDPGT"/>
    <property type="match status" value="2"/>
</dbReference>
<evidence type="ECO:0000256" key="2">
    <source>
        <dbReference type="ARBA" id="ARBA00022679"/>
    </source>
</evidence>
<dbReference type="Gene3D" id="3.40.50.2000">
    <property type="entry name" value="Glycogen Phosphorylase B"/>
    <property type="match status" value="2"/>
</dbReference>
<dbReference type="SUPFAM" id="SSF53756">
    <property type="entry name" value="UDP-Glycosyltransferase/glycogen phosphorylase"/>
    <property type="match status" value="2"/>
</dbReference>
<reference evidence="5 6" key="1">
    <citation type="submission" date="2016-02" db="EMBL/GenBank/DDBJ databases">
        <title>Genome analysis of coral dinoflagellate symbionts highlights evolutionary adaptations to a symbiotic lifestyle.</title>
        <authorList>
            <person name="Aranda M."/>
            <person name="Li Y."/>
            <person name="Liew Y.J."/>
            <person name="Baumgarten S."/>
            <person name="Simakov O."/>
            <person name="Wilson M."/>
            <person name="Piel J."/>
            <person name="Ashoor H."/>
            <person name="Bougouffa S."/>
            <person name="Bajic V.B."/>
            <person name="Ryu T."/>
            <person name="Ravasi T."/>
            <person name="Bayer T."/>
            <person name="Micklem G."/>
            <person name="Kim H."/>
            <person name="Bhak J."/>
            <person name="Lajeunesse T.C."/>
            <person name="Voolstra C.R."/>
        </authorList>
    </citation>
    <scope>NUCLEOTIDE SEQUENCE [LARGE SCALE GENOMIC DNA]</scope>
    <source>
        <strain evidence="5 6">CCMP2467</strain>
    </source>
</reference>
<name>A0A1Q9D876_SYMMI</name>
<dbReference type="InterPro" id="IPR002213">
    <property type="entry name" value="UDP_glucos_trans"/>
</dbReference>
<proteinExistence type="predicted"/>
<feature type="compositionally biased region" description="Basic residues" evidence="3">
    <location>
        <begin position="231"/>
        <end position="242"/>
    </location>
</feature>
<accession>A0A1Q9D876</accession>
<feature type="transmembrane region" description="Helical" evidence="4">
    <location>
        <begin position="1248"/>
        <end position="1269"/>
    </location>
</feature>
<feature type="compositionally biased region" description="Low complexity" evidence="3">
    <location>
        <begin position="244"/>
        <end position="253"/>
    </location>
</feature>
<keyword evidence="6" id="KW-1185">Reference proteome</keyword>
<keyword evidence="2 5" id="KW-0808">Transferase</keyword>
<keyword evidence="4" id="KW-0812">Transmembrane</keyword>
<evidence type="ECO:0000256" key="1">
    <source>
        <dbReference type="ARBA" id="ARBA00022676"/>
    </source>
</evidence>
<evidence type="ECO:0000256" key="3">
    <source>
        <dbReference type="SAM" id="MobiDB-lite"/>
    </source>
</evidence>
<evidence type="ECO:0000313" key="6">
    <source>
        <dbReference type="Proteomes" id="UP000186817"/>
    </source>
</evidence>